<gene>
    <name evidence="1" type="ORF">MM415B00562_0006</name>
</gene>
<protein>
    <submittedName>
        <fullName evidence="1">Uncharacterized protein</fullName>
    </submittedName>
</protein>
<name>A0A6M3J4Y4_9ZZZZ</name>
<accession>A0A6M3J4Y4</accession>
<evidence type="ECO:0000313" key="1">
    <source>
        <dbReference type="EMBL" id="QJA63972.1"/>
    </source>
</evidence>
<sequence>MSEDTKCQAPAEERSGYQFNGLPIEDLSRGELLLAVQVLTDVAAGAIRRKEEITNDAENPARRVR</sequence>
<proteinExistence type="predicted"/>
<reference evidence="1" key="1">
    <citation type="submission" date="2020-03" db="EMBL/GenBank/DDBJ databases">
        <title>The deep terrestrial virosphere.</title>
        <authorList>
            <person name="Holmfeldt K."/>
            <person name="Nilsson E."/>
            <person name="Simone D."/>
            <person name="Lopez-Fernandez M."/>
            <person name="Wu X."/>
            <person name="de Brujin I."/>
            <person name="Lundin D."/>
            <person name="Andersson A."/>
            <person name="Bertilsson S."/>
            <person name="Dopson M."/>
        </authorList>
    </citation>
    <scope>NUCLEOTIDE SEQUENCE</scope>
    <source>
        <strain evidence="1">MM415B00562</strain>
    </source>
</reference>
<dbReference type="AlphaFoldDB" id="A0A6M3J4Y4"/>
<dbReference type="EMBL" id="MT141510">
    <property type="protein sequence ID" value="QJA63972.1"/>
    <property type="molecule type" value="Genomic_DNA"/>
</dbReference>
<organism evidence="1">
    <name type="scientific">viral metagenome</name>
    <dbReference type="NCBI Taxonomy" id="1070528"/>
    <lineage>
        <taxon>unclassified sequences</taxon>
        <taxon>metagenomes</taxon>
        <taxon>organismal metagenomes</taxon>
    </lineage>
</organism>